<dbReference type="AlphaFoldDB" id="A0A919P2X8"/>
<reference evidence="1" key="1">
    <citation type="submission" date="2021-01" db="EMBL/GenBank/DDBJ databases">
        <title>Whole genome shotgun sequence of Cellulomonas chitinilytica NBRC 110799.</title>
        <authorList>
            <person name="Komaki H."/>
            <person name="Tamura T."/>
        </authorList>
    </citation>
    <scope>NUCLEOTIDE SEQUENCE</scope>
    <source>
        <strain evidence="1">NBRC 110799</strain>
    </source>
</reference>
<dbReference type="RefSeq" id="WP_203752519.1">
    <property type="nucleotide sequence ID" value="NZ_BONK01000006.1"/>
</dbReference>
<comment type="caution">
    <text evidence="1">The sequence shown here is derived from an EMBL/GenBank/DDBJ whole genome shotgun (WGS) entry which is preliminary data.</text>
</comment>
<keyword evidence="2" id="KW-1185">Reference proteome</keyword>
<evidence type="ECO:0000313" key="2">
    <source>
        <dbReference type="Proteomes" id="UP000632740"/>
    </source>
</evidence>
<accession>A0A919P2X8</accession>
<gene>
    <name evidence="1" type="ORF">Cch01nite_19940</name>
</gene>
<organism evidence="1 2">
    <name type="scientific">Cellulomonas chitinilytica</name>
    <dbReference type="NCBI Taxonomy" id="398759"/>
    <lineage>
        <taxon>Bacteria</taxon>
        <taxon>Bacillati</taxon>
        <taxon>Actinomycetota</taxon>
        <taxon>Actinomycetes</taxon>
        <taxon>Micrococcales</taxon>
        <taxon>Cellulomonadaceae</taxon>
        <taxon>Cellulomonas</taxon>
    </lineage>
</organism>
<evidence type="ECO:0000313" key="1">
    <source>
        <dbReference type="EMBL" id="GIG21270.1"/>
    </source>
</evidence>
<dbReference type="Proteomes" id="UP000632740">
    <property type="component" value="Unassembled WGS sequence"/>
</dbReference>
<name>A0A919P2X8_9CELL</name>
<dbReference type="EMBL" id="BONK01000006">
    <property type="protein sequence ID" value="GIG21270.1"/>
    <property type="molecule type" value="Genomic_DNA"/>
</dbReference>
<proteinExistence type="predicted"/>
<protein>
    <submittedName>
        <fullName evidence="1">Uncharacterized protein</fullName>
    </submittedName>
</protein>
<sequence>MSESKFYVLEPEVAGGWGDGTVVDREFHPPIVSRLVYEFDGWLGDDLVTTFPVYIVTDRLRRALESSGLTGFSFDSVTVTRSEQFEDTGSPALPEWAWLRLTGAAYRDDAWSGNLGDLTVSERMLALLREFQLDNCDIEPLTA</sequence>